<keyword evidence="4" id="KW-0145">Chemotaxis</keyword>
<dbReference type="PANTHER" id="PTHR42872">
    <property type="entry name" value="PROTEIN-GLUTAMATE METHYLESTERASE/PROTEIN-GLUTAMINE GLUTAMINASE"/>
    <property type="match status" value="1"/>
</dbReference>
<organism evidence="6 7">
    <name type="scientific">Deinococcus malanensis</name>
    <dbReference type="NCBI Taxonomy" id="1706855"/>
    <lineage>
        <taxon>Bacteria</taxon>
        <taxon>Thermotogati</taxon>
        <taxon>Deinococcota</taxon>
        <taxon>Deinococci</taxon>
        <taxon>Deinococcales</taxon>
        <taxon>Deinococcaceae</taxon>
        <taxon>Deinococcus</taxon>
    </lineage>
</organism>
<gene>
    <name evidence="6" type="primary">cheB</name>
    <name evidence="6" type="ORF">GCM10008955_30180</name>
</gene>
<dbReference type="Gene3D" id="3.40.50.180">
    <property type="entry name" value="Methylesterase CheB, C-terminal domain"/>
    <property type="match status" value="1"/>
</dbReference>
<feature type="active site" evidence="4">
    <location>
        <position position="12"/>
    </location>
</feature>
<feature type="domain" description="CheB-type methylesterase" evidence="5">
    <location>
        <begin position="1"/>
        <end position="189"/>
    </location>
</feature>
<evidence type="ECO:0000256" key="1">
    <source>
        <dbReference type="ARBA" id="ARBA00022801"/>
    </source>
</evidence>
<dbReference type="CDD" id="cd16433">
    <property type="entry name" value="CheB"/>
    <property type="match status" value="1"/>
</dbReference>
<reference evidence="7" key="1">
    <citation type="journal article" date="2019" name="Int. J. Syst. Evol. Microbiol.">
        <title>The Global Catalogue of Microorganisms (GCM) 10K type strain sequencing project: providing services to taxonomists for standard genome sequencing and annotation.</title>
        <authorList>
            <consortium name="The Broad Institute Genomics Platform"/>
            <consortium name="The Broad Institute Genome Sequencing Center for Infectious Disease"/>
            <person name="Wu L."/>
            <person name="Ma J."/>
        </authorList>
    </citation>
    <scope>NUCLEOTIDE SEQUENCE [LARGE SCALE GENOMIC DNA]</scope>
    <source>
        <strain evidence="7">JCM 30331</strain>
    </source>
</reference>
<dbReference type="EMBL" id="BMPP01000014">
    <property type="protein sequence ID" value="GGK34079.1"/>
    <property type="molecule type" value="Genomic_DNA"/>
</dbReference>
<dbReference type="InterPro" id="IPR035909">
    <property type="entry name" value="CheB_C"/>
</dbReference>
<dbReference type="Proteomes" id="UP000647587">
    <property type="component" value="Unassembled WGS sequence"/>
</dbReference>
<comment type="caution">
    <text evidence="6">The sequence shown here is derived from an EMBL/GenBank/DDBJ whole genome shotgun (WGS) entry which is preliminary data.</text>
</comment>
<keyword evidence="7" id="KW-1185">Reference proteome</keyword>
<dbReference type="InterPro" id="IPR000673">
    <property type="entry name" value="Sig_transdc_resp-reg_Me-estase"/>
</dbReference>
<protein>
    <recommendedName>
        <fullName evidence="2">protein-glutamate methylesterase</fullName>
        <ecNumber evidence="2">3.1.1.61</ecNumber>
    </recommendedName>
</protein>
<sequence length="343" mass="37253">MLSHWLVVVGASAGGIRPLIDLAANLPADFPAAICVTTHIPAYSPSHLPEILGRAGPLPASFAQDDEPIRPGRIYCAVPDHHLLIQDGCLSVKKGPKENRARPAVDTLFRSAAYSAGTGVIGVVLSGLLDDGTSGLWTIKEFGGIAVVQDPRDADHESMPTSALTQVEVDHTVRGQDLGALLVRLVAQAPEGTGRITVDQDTQHRVETEVKIALSDHAFRKGVMEFGKVTPQTCPECGGVLVQIKEGGFTRYRCHTGHAYTGDTLLVSVTEHVEETLWRTMRTMEEAVMLLENTGREFAEAGNGWLAEAYGRKARDLEERSTLMFRDVTENQRLSVDRLKDEA</sequence>
<dbReference type="PIRSF" id="PIRSF036461">
    <property type="entry name" value="Chmtx_methlestr"/>
    <property type="match status" value="1"/>
</dbReference>
<dbReference type="InterPro" id="IPR011247">
    <property type="entry name" value="Chemotax_prot-Glu_Me-esterase"/>
</dbReference>
<evidence type="ECO:0000259" key="5">
    <source>
        <dbReference type="PROSITE" id="PS50122"/>
    </source>
</evidence>
<feature type="active site" evidence="4">
    <location>
        <position position="131"/>
    </location>
</feature>
<comment type="catalytic activity">
    <reaction evidence="3">
        <text>[protein]-L-glutamate 5-O-methyl ester + H2O = L-glutamyl-[protein] + methanol + H(+)</text>
        <dbReference type="Rhea" id="RHEA:23236"/>
        <dbReference type="Rhea" id="RHEA-COMP:10208"/>
        <dbReference type="Rhea" id="RHEA-COMP:10311"/>
        <dbReference type="ChEBI" id="CHEBI:15377"/>
        <dbReference type="ChEBI" id="CHEBI:15378"/>
        <dbReference type="ChEBI" id="CHEBI:17790"/>
        <dbReference type="ChEBI" id="CHEBI:29973"/>
        <dbReference type="ChEBI" id="CHEBI:82795"/>
        <dbReference type="EC" id="3.1.1.61"/>
    </reaction>
</comment>
<evidence type="ECO:0000313" key="7">
    <source>
        <dbReference type="Proteomes" id="UP000647587"/>
    </source>
</evidence>
<evidence type="ECO:0000313" key="6">
    <source>
        <dbReference type="EMBL" id="GGK34079.1"/>
    </source>
</evidence>
<dbReference type="RefSeq" id="WP_189010281.1">
    <property type="nucleotide sequence ID" value="NZ_BMPP01000014.1"/>
</dbReference>
<dbReference type="SUPFAM" id="SSF52738">
    <property type="entry name" value="Methylesterase CheB, C-terminal domain"/>
    <property type="match status" value="1"/>
</dbReference>
<name>A0ABQ2F2G3_9DEIO</name>
<dbReference type="EC" id="3.1.1.61" evidence="2"/>
<dbReference type="Pfam" id="PF01339">
    <property type="entry name" value="CheB_methylest"/>
    <property type="match status" value="1"/>
</dbReference>
<keyword evidence="1 4" id="KW-0378">Hydrolase</keyword>
<dbReference type="PROSITE" id="PS50122">
    <property type="entry name" value="CHEB"/>
    <property type="match status" value="1"/>
</dbReference>
<feature type="active site" evidence="4">
    <location>
        <position position="39"/>
    </location>
</feature>
<evidence type="ECO:0000256" key="4">
    <source>
        <dbReference type="PROSITE-ProRule" id="PRU00050"/>
    </source>
</evidence>
<proteinExistence type="predicted"/>
<evidence type="ECO:0000256" key="2">
    <source>
        <dbReference type="ARBA" id="ARBA00039140"/>
    </source>
</evidence>
<evidence type="ECO:0000256" key="3">
    <source>
        <dbReference type="ARBA" id="ARBA00048267"/>
    </source>
</evidence>
<accession>A0ABQ2F2G3</accession>
<dbReference type="PANTHER" id="PTHR42872:SF6">
    <property type="entry name" value="PROTEIN-GLUTAMATE METHYLESTERASE_PROTEIN-GLUTAMINE GLUTAMINASE"/>
    <property type="match status" value="1"/>
</dbReference>